<keyword evidence="3" id="KW-1185">Reference proteome</keyword>
<feature type="transmembrane region" description="Helical" evidence="1">
    <location>
        <begin position="79"/>
        <end position="102"/>
    </location>
</feature>
<name>A0A8J3MMQ3_9RICK</name>
<dbReference type="AlphaFoldDB" id="A0A8J3MMQ3"/>
<dbReference type="Proteomes" id="UP000637906">
    <property type="component" value="Unassembled WGS sequence"/>
</dbReference>
<evidence type="ECO:0000256" key="1">
    <source>
        <dbReference type="SAM" id="Phobius"/>
    </source>
</evidence>
<feature type="transmembrane region" description="Helical" evidence="1">
    <location>
        <begin position="108"/>
        <end position="132"/>
    </location>
</feature>
<evidence type="ECO:0000313" key="3">
    <source>
        <dbReference type="Proteomes" id="UP000637906"/>
    </source>
</evidence>
<keyword evidence="1" id="KW-0472">Membrane</keyword>
<sequence>MNNYCLKKALKKNKANLIVNSLLITSAVLIGIGLFDRNIGKTGFTFSAIAFTTLSTLLMFAIAATLYCAKKNCRDEEKVVFPSVILSIVLLAGIILVGIGLFDTGNKLGNVGFITGNVGFALIAFSVLWSVYSMMKNIKSRYEHKYEKLLPHVKCLLCDLDNSLRFYNQYEGCIKGEDKYIIFVSSEYYELQKYPDFKKQVDDLFIQHGLQNLYFKTQRRNSNYKHDIELCVSLKEALKSYKVWENLLINTNPKRLVLKSDWSIFKMSLESVFNKYSTLQEYPKFQELVAYLFTQYGLQDLYHEIQRQESIGSDLRGVSCQNFNEVEAYNKLYVSS</sequence>
<accession>A0A8J3MMQ3</accession>
<organism evidence="2 3">
    <name type="scientific">Candidatus Mesenet longicola</name>
    <dbReference type="NCBI Taxonomy" id="1892558"/>
    <lineage>
        <taxon>Bacteria</taxon>
        <taxon>Pseudomonadati</taxon>
        <taxon>Pseudomonadota</taxon>
        <taxon>Alphaproteobacteria</taxon>
        <taxon>Rickettsiales</taxon>
        <taxon>Anaplasmataceae</taxon>
        <taxon>Candidatus Mesenet</taxon>
    </lineage>
</organism>
<feature type="transmembrane region" description="Helical" evidence="1">
    <location>
        <begin position="17"/>
        <end position="35"/>
    </location>
</feature>
<reference evidence="2 3" key="1">
    <citation type="journal article" date="2021" name="Microb. Ecol.">
        <title>Candidatus Mesenet longicola: Novel Endosymbionts of Brontispa longissima that Induce Cytoplasmic Incompatibility.</title>
        <authorList>
            <person name="Takano S."/>
            <person name="Gotoh Y."/>
            <person name="Hayashi T."/>
        </authorList>
    </citation>
    <scope>NUCLEOTIDE SEQUENCE [LARGE SCALE GENOMIC DNA]</scope>
    <source>
        <strain evidence="2">L5</strain>
    </source>
</reference>
<gene>
    <name evidence="2" type="ORF">sL5_03950</name>
</gene>
<keyword evidence="1" id="KW-1133">Transmembrane helix</keyword>
<feature type="transmembrane region" description="Helical" evidence="1">
    <location>
        <begin position="47"/>
        <end position="67"/>
    </location>
</feature>
<proteinExistence type="predicted"/>
<dbReference type="EMBL" id="BNGU01000012">
    <property type="protein sequence ID" value="GHM59402.1"/>
    <property type="molecule type" value="Genomic_DNA"/>
</dbReference>
<keyword evidence="1" id="KW-0812">Transmembrane</keyword>
<evidence type="ECO:0000313" key="2">
    <source>
        <dbReference type="EMBL" id="GHM59402.1"/>
    </source>
</evidence>
<protein>
    <submittedName>
        <fullName evidence="2">Uncharacterized protein</fullName>
    </submittedName>
</protein>
<comment type="caution">
    <text evidence="2">The sequence shown here is derived from an EMBL/GenBank/DDBJ whole genome shotgun (WGS) entry which is preliminary data.</text>
</comment>